<reference evidence="1 2" key="1">
    <citation type="journal article" date="2021" name="Microbiol. Spectr.">
        <title>A Single Bacterium Capable of Oxidation and Reduction of Iron at Circumneutral pH.</title>
        <authorList>
            <person name="Kato S."/>
            <person name="Ohkuma M."/>
        </authorList>
    </citation>
    <scope>NUCLEOTIDE SEQUENCE [LARGE SCALE GENOMIC DNA]</scope>
    <source>
        <strain evidence="1 2">MIZ03</strain>
    </source>
</reference>
<protein>
    <submittedName>
        <fullName evidence="1">Uncharacterized protein</fullName>
    </submittedName>
</protein>
<keyword evidence="2" id="KW-1185">Reference proteome</keyword>
<name>A0ABM7MHQ5_9BURK</name>
<evidence type="ECO:0000313" key="1">
    <source>
        <dbReference type="EMBL" id="BCO25756.1"/>
    </source>
</evidence>
<proteinExistence type="predicted"/>
<dbReference type="EMBL" id="AP024238">
    <property type="protein sequence ID" value="BCO25756.1"/>
    <property type="molecule type" value="Genomic_DNA"/>
</dbReference>
<accession>A0ABM7MHQ5</accession>
<organism evidence="1 2">
    <name type="scientific">Rhodoferax lithotrophicus</name>
    <dbReference type="NCBI Taxonomy" id="2798804"/>
    <lineage>
        <taxon>Bacteria</taxon>
        <taxon>Pseudomonadati</taxon>
        <taxon>Pseudomonadota</taxon>
        <taxon>Betaproteobacteria</taxon>
        <taxon>Burkholderiales</taxon>
        <taxon>Comamonadaceae</taxon>
        <taxon>Rhodoferax</taxon>
    </lineage>
</organism>
<gene>
    <name evidence="1" type="ORF">MIZ03_0635</name>
</gene>
<dbReference type="Proteomes" id="UP000824366">
    <property type="component" value="Chromosome"/>
</dbReference>
<evidence type="ECO:0000313" key="2">
    <source>
        <dbReference type="Proteomes" id="UP000824366"/>
    </source>
</evidence>
<sequence length="54" mass="5805">MLSCLELFSAGVKSAVFSGQKARKKSLDLGVFPWNHAGFSAFKNIGKQIAMLSS</sequence>